<dbReference type="RefSeq" id="WP_025228507.1">
    <property type="nucleotide sequence ID" value="NZ_CP007139.1"/>
</dbReference>
<dbReference type="KEGG" id="fgi:OP10G_4232"/>
<evidence type="ECO:0000313" key="1">
    <source>
        <dbReference type="EMBL" id="AIE87600.1"/>
    </source>
</evidence>
<sequence>MPQALQGWLRKILSDPKTLVVASGQAQRAADFLLNILEETSEHCPMVSEGTRLWPGKNQLRTCILYQIQIV</sequence>
<proteinExistence type="predicted"/>
<dbReference type="AlphaFoldDB" id="A0A068NXV1"/>
<organism evidence="1 2">
    <name type="scientific">Fimbriimonas ginsengisoli Gsoil 348</name>
    <dbReference type="NCBI Taxonomy" id="661478"/>
    <lineage>
        <taxon>Bacteria</taxon>
        <taxon>Bacillati</taxon>
        <taxon>Armatimonadota</taxon>
        <taxon>Fimbriimonadia</taxon>
        <taxon>Fimbriimonadales</taxon>
        <taxon>Fimbriimonadaceae</taxon>
        <taxon>Fimbriimonas</taxon>
    </lineage>
</organism>
<evidence type="ECO:0000313" key="2">
    <source>
        <dbReference type="Proteomes" id="UP000027982"/>
    </source>
</evidence>
<gene>
    <name evidence="1" type="ORF">OP10G_4232</name>
</gene>
<keyword evidence="2" id="KW-1185">Reference proteome</keyword>
<protein>
    <submittedName>
        <fullName evidence="1">Uncharacterized protein</fullName>
    </submittedName>
</protein>
<dbReference type="OrthoDB" id="9792687at2"/>
<name>A0A068NXV1_FIMGI</name>
<accession>A0A068NXV1</accession>
<reference evidence="1 2" key="1">
    <citation type="journal article" date="2014" name="PLoS ONE">
        <title>The first complete genome sequence of the class fimbriimonadia in the phylum armatimonadetes.</title>
        <authorList>
            <person name="Hu Z.Y."/>
            <person name="Wang Y.Z."/>
            <person name="Im W.T."/>
            <person name="Wang S.Y."/>
            <person name="Zhao G.P."/>
            <person name="Zheng H.J."/>
            <person name="Quan Z.X."/>
        </authorList>
    </citation>
    <scope>NUCLEOTIDE SEQUENCE [LARGE SCALE GENOMIC DNA]</scope>
    <source>
        <strain evidence="1">Gsoil 348</strain>
    </source>
</reference>
<dbReference type="Proteomes" id="UP000027982">
    <property type="component" value="Chromosome"/>
</dbReference>
<dbReference type="EMBL" id="CP007139">
    <property type="protein sequence ID" value="AIE87600.1"/>
    <property type="molecule type" value="Genomic_DNA"/>
</dbReference>
<dbReference type="HOGENOM" id="CLU_2734092_0_0_0"/>